<dbReference type="Pfam" id="PF16019">
    <property type="entry name" value="CSRNP_N"/>
    <property type="match status" value="1"/>
</dbReference>
<reference evidence="11" key="2">
    <citation type="submission" date="2024-01" db="EMBL/GenBank/DDBJ databases">
        <authorList>
            <person name="He J."/>
            <person name="Wang M."/>
            <person name="Zheng J."/>
            <person name="Liu Z."/>
        </authorList>
    </citation>
    <scope>NUCLEOTIDE SEQUENCE</scope>
    <source>
        <strain evidence="11">ZL_2023a</strain>
        <tissue evidence="11">Muscle</tissue>
    </source>
</reference>
<feature type="compositionally biased region" description="Basic and acidic residues" evidence="9">
    <location>
        <begin position="37"/>
        <end position="48"/>
    </location>
</feature>
<dbReference type="PANTHER" id="PTHR13580:SF9">
    <property type="entry name" value="AXIN1 UP-REGULATED 1, ISOFORM A"/>
    <property type="match status" value="1"/>
</dbReference>
<proteinExistence type="inferred from homology"/>
<dbReference type="PRINTS" id="PR02031">
    <property type="entry name" value="CYSSERRICHNP"/>
</dbReference>
<protein>
    <recommendedName>
        <fullName evidence="10">Cysteine/serine-rich nuclear protein N-terminal domain-containing protein</fullName>
    </recommendedName>
</protein>
<evidence type="ECO:0000259" key="10">
    <source>
        <dbReference type="Pfam" id="PF16019"/>
    </source>
</evidence>
<keyword evidence="7" id="KW-0804">Transcription</keyword>
<comment type="subcellular location">
    <subcellularLocation>
        <location evidence="1">Nucleus</location>
    </subcellularLocation>
</comment>
<evidence type="ECO:0000256" key="8">
    <source>
        <dbReference type="ARBA" id="ARBA00023242"/>
    </source>
</evidence>
<dbReference type="GO" id="GO:0000981">
    <property type="term" value="F:DNA-binding transcription factor activity, RNA polymerase II-specific"/>
    <property type="evidence" value="ECO:0007669"/>
    <property type="project" value="TreeGrafter"/>
</dbReference>
<keyword evidence="6" id="KW-0010">Activator</keyword>
<accession>A0AAW0W603</accession>
<comment type="caution">
    <text evidence="11">The sequence shown here is derived from an EMBL/GenBank/DDBJ whole genome shotgun (WGS) entry which is preliminary data.</text>
</comment>
<evidence type="ECO:0000256" key="4">
    <source>
        <dbReference type="ARBA" id="ARBA00023015"/>
    </source>
</evidence>
<gene>
    <name evidence="11" type="ORF">OTU49_010962</name>
</gene>
<dbReference type="InterPro" id="IPR023260">
    <property type="entry name" value="Cys/Ser-rich_nuc_prot"/>
</dbReference>
<feature type="compositionally biased region" description="Basic and acidic residues" evidence="9">
    <location>
        <begin position="406"/>
        <end position="425"/>
    </location>
</feature>
<keyword evidence="12" id="KW-1185">Reference proteome</keyword>
<reference evidence="11 12" key="1">
    <citation type="journal article" date="2024" name="BMC Genomics">
        <title>Genome assembly of redclaw crayfish (Cherax quadricarinatus) provides insights into its immune adaptation and hypoxia tolerance.</title>
        <authorList>
            <person name="Liu Z."/>
            <person name="Zheng J."/>
            <person name="Li H."/>
            <person name="Fang K."/>
            <person name="Wang S."/>
            <person name="He J."/>
            <person name="Zhou D."/>
            <person name="Weng S."/>
            <person name="Chi M."/>
            <person name="Gu Z."/>
            <person name="He J."/>
            <person name="Li F."/>
            <person name="Wang M."/>
        </authorList>
    </citation>
    <scope>NUCLEOTIDE SEQUENCE [LARGE SCALE GENOMIC DNA]</scope>
    <source>
        <strain evidence="11">ZL_2023a</strain>
    </source>
</reference>
<comment type="similarity">
    <text evidence="2">Belongs to the AXUD1 family.</text>
</comment>
<keyword evidence="3" id="KW-0053">Apoptosis</keyword>
<evidence type="ECO:0000313" key="12">
    <source>
        <dbReference type="Proteomes" id="UP001445076"/>
    </source>
</evidence>
<evidence type="ECO:0000256" key="2">
    <source>
        <dbReference type="ARBA" id="ARBA00008548"/>
    </source>
</evidence>
<feature type="compositionally biased region" description="Acidic residues" evidence="9">
    <location>
        <begin position="512"/>
        <end position="526"/>
    </location>
</feature>
<keyword evidence="5" id="KW-0238">DNA-binding</keyword>
<dbReference type="InterPro" id="IPR031972">
    <property type="entry name" value="CSRNP_N"/>
</dbReference>
<organism evidence="11 12">
    <name type="scientific">Cherax quadricarinatus</name>
    <name type="common">Australian red claw crayfish</name>
    <dbReference type="NCBI Taxonomy" id="27406"/>
    <lineage>
        <taxon>Eukaryota</taxon>
        <taxon>Metazoa</taxon>
        <taxon>Ecdysozoa</taxon>
        <taxon>Arthropoda</taxon>
        <taxon>Crustacea</taxon>
        <taxon>Multicrustacea</taxon>
        <taxon>Malacostraca</taxon>
        <taxon>Eumalacostraca</taxon>
        <taxon>Eucarida</taxon>
        <taxon>Decapoda</taxon>
        <taxon>Pleocyemata</taxon>
        <taxon>Astacidea</taxon>
        <taxon>Parastacoidea</taxon>
        <taxon>Parastacidae</taxon>
        <taxon>Cherax</taxon>
    </lineage>
</organism>
<dbReference type="EMBL" id="JARKIK010000084">
    <property type="protein sequence ID" value="KAK8724883.1"/>
    <property type="molecule type" value="Genomic_DNA"/>
</dbReference>
<feature type="region of interest" description="Disordered" evidence="9">
    <location>
        <begin position="146"/>
        <end position="215"/>
    </location>
</feature>
<dbReference type="AlphaFoldDB" id="A0AAW0W603"/>
<dbReference type="GO" id="GO:0043565">
    <property type="term" value="F:sequence-specific DNA binding"/>
    <property type="evidence" value="ECO:0007669"/>
    <property type="project" value="TreeGrafter"/>
</dbReference>
<feature type="domain" description="Cysteine/serine-rich nuclear protein N-terminal" evidence="10">
    <location>
        <begin position="429"/>
        <end position="642"/>
    </location>
</feature>
<feature type="compositionally biased region" description="Polar residues" evidence="9">
    <location>
        <begin position="12"/>
        <end position="34"/>
    </location>
</feature>
<evidence type="ECO:0000313" key="11">
    <source>
        <dbReference type="EMBL" id="KAK8724883.1"/>
    </source>
</evidence>
<dbReference type="Proteomes" id="UP001445076">
    <property type="component" value="Unassembled WGS sequence"/>
</dbReference>
<keyword evidence="4" id="KW-0805">Transcription regulation</keyword>
<feature type="region of interest" description="Disordered" evidence="9">
    <location>
        <begin position="1"/>
        <end position="90"/>
    </location>
</feature>
<evidence type="ECO:0000256" key="1">
    <source>
        <dbReference type="ARBA" id="ARBA00004123"/>
    </source>
</evidence>
<feature type="region of interest" description="Disordered" evidence="9">
    <location>
        <begin position="398"/>
        <end position="430"/>
    </location>
</feature>
<evidence type="ECO:0000256" key="3">
    <source>
        <dbReference type="ARBA" id="ARBA00022703"/>
    </source>
</evidence>
<dbReference type="GO" id="GO:0005634">
    <property type="term" value="C:nucleus"/>
    <property type="evidence" value="ECO:0007669"/>
    <property type="project" value="UniProtKB-SubCell"/>
</dbReference>
<feature type="region of interest" description="Disordered" evidence="9">
    <location>
        <begin position="492"/>
        <end position="526"/>
    </location>
</feature>
<dbReference type="EMBL" id="JARKIK010000084">
    <property type="protein sequence ID" value="KAK8724887.1"/>
    <property type="molecule type" value="Genomic_DNA"/>
</dbReference>
<sequence length="1017" mass="111695">MQQEGMFGSHPNEVSTMSEQETSRSPQSSTSEVGGTTEDKAGPAHEPPENQCLSDLNSCISNDSGMGNTVFSSPEKCDNEANESSDENKEADFCNNIKLLGNGDALKVTCNEEIRKDVPCQNATDISDSEVSQDIKNNITSLSDVKEAKDTAHDGKEHIPSVKEPVQDEEVKCTSKSDSDTKNDTVETVQRLDVKDELEDSMKHDTEKDSDDKLENGEIVDEVCVTKESIDIHNKTTDCDEINLVSLENGCETEKDSDEYCLGKKDTEIELISVEKHDDEWELEIKRTYDETESVLEIKNQEISNHMVLNEDSDGKLALGCQTSQSVSKDIVDSDLGIDLDAIRDTDSEAGESCYSEDQEHGDACQGENGCIHQDGVCDSEQNWDYVIDEEFNVPRKPVFNGSADQLERRSSLKRKASDEHEEATPPKCKRGIQFEGVTVFYFPRSQGFTCVPSQGGSSLGMSRRHSHIRQFSLAEHAVEQRRAHREYLMRLRQQRTARERRDSSSRGSSSEDSEENSEEASDLSDSELDADSYYFLQPLPIRQRRALLRQAGICHIEGLEKEECKDIRMSREMCGCQCKVYCDPDTCQCAEAGIKCQVDRHNFPCGCSREGCGNAYGRIEFNPIRVRTHFIHTLMRLEIEKRQHHQQQHQQQQHWQHQQRVKWLASSSPPPNGFSSSGSTLASGTLPFFESGRETSGLAVTDIHKFNSSVEMTPCVGSVNSQLYPHFESRQMIGPGAPPSVYIQHDSVGDYNSGTCSVFGGLGTTFDPSAPYGSCHSFPPSSVVPPQAVPPQVPPQVPPPRPTPETYNSLSKFTNSTNLVSTSFPYSGTVAPAPVPAPVNCSYTQNNFCMPGVHDNSAATVFGQYHEPSASTQNLFKTDVNECSDFQPNFEAISSASPDKASRYIPASSLVGPSKEICTEYSAGATSSGCSSMVGGSYKVDNSASNVSHSTIGTSHSDQPLLTQSINTPPPLNFNTSHLVSSNKDAIMSDGDANPTEAAENLGDIVKKSLVETVSA</sequence>
<name>A0AAW0W603_CHEQU</name>
<evidence type="ECO:0000256" key="6">
    <source>
        <dbReference type="ARBA" id="ARBA00023159"/>
    </source>
</evidence>
<feature type="compositionally biased region" description="Polar residues" evidence="9">
    <location>
        <begin position="51"/>
        <end position="72"/>
    </location>
</feature>
<keyword evidence="8" id="KW-0539">Nucleus</keyword>
<dbReference type="PANTHER" id="PTHR13580">
    <property type="entry name" value="TGF-BETA INDUCED APOPTOSIS PROTEIN"/>
    <property type="match status" value="1"/>
</dbReference>
<evidence type="ECO:0000256" key="9">
    <source>
        <dbReference type="SAM" id="MobiDB-lite"/>
    </source>
</evidence>
<evidence type="ECO:0000256" key="7">
    <source>
        <dbReference type="ARBA" id="ARBA00023163"/>
    </source>
</evidence>
<evidence type="ECO:0000256" key="5">
    <source>
        <dbReference type="ARBA" id="ARBA00023125"/>
    </source>
</evidence>
<dbReference type="GO" id="GO:0006915">
    <property type="term" value="P:apoptotic process"/>
    <property type="evidence" value="ECO:0007669"/>
    <property type="project" value="UniProtKB-KW"/>
</dbReference>